<dbReference type="InterPro" id="IPR003399">
    <property type="entry name" value="Mce/MlaD"/>
</dbReference>
<organism evidence="4">
    <name type="scientific">Mycobacterium triplex</name>
    <dbReference type="NCBI Taxonomy" id="47839"/>
    <lineage>
        <taxon>Bacteria</taxon>
        <taxon>Bacillati</taxon>
        <taxon>Actinomycetota</taxon>
        <taxon>Actinomycetes</taxon>
        <taxon>Mycobacteriales</taxon>
        <taxon>Mycobacteriaceae</taxon>
        <taxon>Mycobacterium</taxon>
        <taxon>Mycobacterium simiae complex</taxon>
    </lineage>
</organism>
<dbReference type="Pfam" id="PF02470">
    <property type="entry name" value="MlaD"/>
    <property type="match status" value="1"/>
</dbReference>
<dbReference type="AlphaFoldDB" id="A0A024K6N4"/>
<dbReference type="EMBL" id="HG964447">
    <property type="protein sequence ID" value="CDO91576.1"/>
    <property type="molecule type" value="Genomic_DNA"/>
</dbReference>
<dbReference type="STRING" id="47839.BN973_05985"/>
<sequence>MYPPVKPLDQRNPLAVGALGLALTAAIVGTALEYDKLPFFTTGTTYQAYFADAGGLTPYAAVQVSGFRAGQVSDIALDGERVLVTFHINDDVHLGDDSEAAIKTKSLLGTKILEVTPRGTGEQHGPIPLDRTSSPYQLPDALGDLTATISGLNTDQISQSLATLADTFRNTPNDLAGAVQGVARFSQSLNTRDQQLRQLLADAHKATAVLAKRSDQVVALIADANALFVQLQSQSAALDHLAGDISAVSRQLSGFIADNRSQLKPALDKLNDVLAIVDNRKQQVTQSLKLLGDYAMSFGEALSSGPFFKAYVSNLLPGQFLQPFISAAFSDLGLDPHVLLPSQRTDPQTGQPGTPPLPVPYPRTGQGGEPNRTLPDAITGNPGDHPCPLPGPGCYPYREPEPAPPPGGPPPGPPAPEPPGHQSIPEPTPRPVYVPAPSEVPQPSAPTPNPPPGETHP</sequence>
<dbReference type="PANTHER" id="PTHR33371:SF18">
    <property type="entry name" value="MCE-FAMILY PROTEIN MCE3C"/>
    <property type="match status" value="1"/>
</dbReference>
<dbReference type="PRINTS" id="PR01782">
    <property type="entry name" value="MCEVIRFACTOR"/>
</dbReference>
<reference evidence="4" key="2">
    <citation type="submission" date="2014-04" db="EMBL/GenBank/DDBJ databases">
        <authorList>
            <person name="Urmite Genomes U."/>
        </authorList>
    </citation>
    <scope>NUCLEOTIDE SEQUENCE</scope>
    <source>
        <strain evidence="4">DSM 44626</strain>
    </source>
</reference>
<feature type="domain" description="Mce/MlaD" evidence="2">
    <location>
        <begin position="43"/>
        <end position="117"/>
    </location>
</feature>
<gene>
    <name evidence="4" type="ORF">BN973_05985</name>
</gene>
<evidence type="ECO:0000256" key="1">
    <source>
        <dbReference type="SAM" id="MobiDB-lite"/>
    </source>
</evidence>
<protein>
    <submittedName>
        <fullName evidence="4">Virulence factor Mce</fullName>
    </submittedName>
</protein>
<feature type="region of interest" description="Disordered" evidence="1">
    <location>
        <begin position="339"/>
        <end position="457"/>
    </location>
</feature>
<evidence type="ECO:0000259" key="3">
    <source>
        <dbReference type="Pfam" id="PF11887"/>
    </source>
</evidence>
<name>A0A024K6N4_9MYCO</name>
<dbReference type="NCBIfam" id="TIGR00996">
    <property type="entry name" value="Mtu_fam_mce"/>
    <property type="match status" value="1"/>
</dbReference>
<feature type="compositionally biased region" description="Low complexity" evidence="1">
    <location>
        <begin position="343"/>
        <end position="352"/>
    </location>
</feature>
<dbReference type="InterPro" id="IPR052336">
    <property type="entry name" value="MlaD_Phospholipid_Transporter"/>
</dbReference>
<dbReference type="HOGENOM" id="CLU_026704_2_1_11"/>
<dbReference type="PANTHER" id="PTHR33371">
    <property type="entry name" value="INTERMEMBRANE PHOSPHOLIPID TRANSPORT SYSTEM BINDING PROTEIN MLAD-RELATED"/>
    <property type="match status" value="1"/>
</dbReference>
<dbReference type="InterPro" id="IPR024516">
    <property type="entry name" value="Mce_C"/>
</dbReference>
<dbReference type="eggNOG" id="COG1463">
    <property type="taxonomic scope" value="Bacteria"/>
</dbReference>
<reference evidence="4" key="1">
    <citation type="journal article" date="2014" name="Genome Announc.">
        <title>Draft Genome Sequence of Mycobacterium triplex DSM 44626.</title>
        <authorList>
            <person name="Sassi M."/>
            <person name="Croce O."/>
            <person name="Robert C."/>
            <person name="Raoult D."/>
            <person name="Drancourt M."/>
        </authorList>
    </citation>
    <scope>NUCLEOTIDE SEQUENCE [LARGE SCALE GENOMIC DNA]</scope>
    <source>
        <strain evidence="4">DSM 44626</strain>
    </source>
</reference>
<feature type="domain" description="Mammalian cell entry C-terminal" evidence="3">
    <location>
        <begin position="124"/>
        <end position="299"/>
    </location>
</feature>
<dbReference type="SUPFAM" id="SSF58104">
    <property type="entry name" value="Methyl-accepting chemotaxis protein (MCP) signaling domain"/>
    <property type="match status" value="1"/>
</dbReference>
<dbReference type="GO" id="GO:0005576">
    <property type="term" value="C:extracellular region"/>
    <property type="evidence" value="ECO:0007669"/>
    <property type="project" value="TreeGrafter"/>
</dbReference>
<feature type="compositionally biased region" description="Pro residues" evidence="1">
    <location>
        <begin position="402"/>
        <end position="419"/>
    </location>
</feature>
<dbReference type="Pfam" id="PF11887">
    <property type="entry name" value="Mce4_CUP1"/>
    <property type="match status" value="1"/>
</dbReference>
<dbReference type="InterPro" id="IPR005693">
    <property type="entry name" value="Mce"/>
</dbReference>
<evidence type="ECO:0000313" key="4">
    <source>
        <dbReference type="EMBL" id="CDO91576.1"/>
    </source>
</evidence>
<accession>A0A024K6N4</accession>
<proteinExistence type="predicted"/>
<feature type="compositionally biased region" description="Pro residues" evidence="1">
    <location>
        <begin position="426"/>
        <end position="457"/>
    </location>
</feature>
<dbReference type="Proteomes" id="UP000028880">
    <property type="component" value="Unassembled WGS sequence"/>
</dbReference>
<evidence type="ECO:0000259" key="2">
    <source>
        <dbReference type="Pfam" id="PF02470"/>
    </source>
</evidence>